<dbReference type="GO" id="GO:0008757">
    <property type="term" value="F:S-adenosylmethionine-dependent methyltransferase activity"/>
    <property type="evidence" value="ECO:0007669"/>
    <property type="project" value="InterPro"/>
</dbReference>
<organism evidence="3 6">
    <name type="scientific">Candidatus Hakubella thermalkaliphila</name>
    <dbReference type="NCBI Taxonomy" id="2754717"/>
    <lineage>
        <taxon>Bacteria</taxon>
        <taxon>Bacillati</taxon>
        <taxon>Actinomycetota</taxon>
        <taxon>Actinomycetota incertae sedis</taxon>
        <taxon>Candidatus Hakubellales</taxon>
        <taxon>Candidatus Hakubellaceae</taxon>
        <taxon>Candidatus Hakubella</taxon>
    </lineage>
</organism>
<dbReference type="CDD" id="cd02440">
    <property type="entry name" value="AdoMet_MTases"/>
    <property type="match status" value="1"/>
</dbReference>
<reference evidence="5 6" key="1">
    <citation type="journal article" date="2020" name="Front. Microbiol.">
        <title>Single-cell genomics of novel Actinobacteria with the Wood-Ljungdahl pathway discovered in a serpentinizing system.</title>
        <authorList>
            <person name="Merino N."/>
            <person name="Kawai M."/>
            <person name="Boyd E.S."/>
            <person name="Colman D.R."/>
            <person name="McGlynn S.E."/>
            <person name="Nealson K.H."/>
            <person name="Kurokawa K."/>
            <person name="Hongoh Y."/>
        </authorList>
    </citation>
    <scope>NUCLEOTIDE SEQUENCE [LARGE SCALE GENOMIC DNA]</scope>
    <source>
        <strain evidence="3 6">S06</strain>
        <strain evidence="4 5">S43</strain>
    </source>
</reference>
<dbReference type="PANTHER" id="PTHR44068">
    <property type="entry name" value="ZGC:194242"/>
    <property type="match status" value="1"/>
</dbReference>
<dbReference type="Pfam" id="PF08241">
    <property type="entry name" value="Methyltransf_11"/>
    <property type="match status" value="1"/>
</dbReference>
<comment type="caution">
    <text evidence="3">The sequence shown here is derived from an EMBL/GenBank/DDBJ whole genome shotgun (WGS) entry which is preliminary data.</text>
</comment>
<evidence type="ECO:0000256" key="1">
    <source>
        <dbReference type="ARBA" id="ARBA00022679"/>
    </source>
</evidence>
<dbReference type="SUPFAM" id="SSF53335">
    <property type="entry name" value="S-adenosyl-L-methionine-dependent methyltransferases"/>
    <property type="match status" value="1"/>
</dbReference>
<dbReference type="RefSeq" id="WP_176226991.1">
    <property type="nucleotide sequence ID" value="NZ_BLRV01000138.1"/>
</dbReference>
<evidence type="ECO:0000259" key="2">
    <source>
        <dbReference type="Pfam" id="PF08241"/>
    </source>
</evidence>
<dbReference type="Proteomes" id="UP000576480">
    <property type="component" value="Unassembled WGS sequence"/>
</dbReference>
<dbReference type="PANTHER" id="PTHR44068:SF11">
    <property type="entry name" value="GERANYL DIPHOSPHATE 2-C-METHYLTRANSFERASE"/>
    <property type="match status" value="1"/>
</dbReference>
<proteinExistence type="predicted"/>
<dbReference type="InterPro" id="IPR029063">
    <property type="entry name" value="SAM-dependent_MTases_sf"/>
</dbReference>
<keyword evidence="3" id="KW-0489">Methyltransferase</keyword>
<gene>
    <name evidence="3" type="ORF">HKBW3S06_01143</name>
    <name evidence="4" type="ORF">HKBW3S43_00235</name>
</gene>
<dbReference type="Gene3D" id="3.40.50.150">
    <property type="entry name" value="Vaccinia Virus protein VP39"/>
    <property type="match status" value="1"/>
</dbReference>
<name>A0A6V8NPC4_9ACTN</name>
<evidence type="ECO:0000313" key="4">
    <source>
        <dbReference type="EMBL" id="GFP34442.1"/>
    </source>
</evidence>
<evidence type="ECO:0000313" key="5">
    <source>
        <dbReference type="Proteomes" id="UP000576480"/>
    </source>
</evidence>
<dbReference type="AlphaFoldDB" id="A0A6V8NPC4"/>
<evidence type="ECO:0000313" key="6">
    <source>
        <dbReference type="Proteomes" id="UP000580051"/>
    </source>
</evidence>
<dbReference type="InterPro" id="IPR013216">
    <property type="entry name" value="Methyltransf_11"/>
</dbReference>
<dbReference type="GO" id="GO:0032259">
    <property type="term" value="P:methylation"/>
    <property type="evidence" value="ECO:0007669"/>
    <property type="project" value="UniProtKB-KW"/>
</dbReference>
<accession>A0A6V8NPC4</accession>
<evidence type="ECO:0000313" key="3">
    <source>
        <dbReference type="EMBL" id="GFP21917.1"/>
    </source>
</evidence>
<dbReference type="EMBL" id="BLSB01000006">
    <property type="protein sequence ID" value="GFP34442.1"/>
    <property type="molecule type" value="Genomic_DNA"/>
</dbReference>
<dbReference type="Proteomes" id="UP000580051">
    <property type="component" value="Unassembled WGS sequence"/>
</dbReference>
<feature type="domain" description="Methyltransferase type 11" evidence="2">
    <location>
        <begin position="86"/>
        <end position="178"/>
    </location>
</feature>
<dbReference type="EMBL" id="BLRV01000138">
    <property type="protein sequence ID" value="GFP21917.1"/>
    <property type="molecule type" value="Genomic_DNA"/>
</dbReference>
<dbReference type="InterPro" id="IPR050447">
    <property type="entry name" value="Erg6_SMT_methyltransf"/>
</dbReference>
<protein>
    <submittedName>
        <fullName evidence="3">Phosphatidylethanolamine/phosphatidyl-N-methylethanolamine N-methyltransferase</fullName>
    </submittedName>
</protein>
<sequence length="293" mass="33662">MAGTIFSGSELNGSEQEKNIQWWDENPMTYDWNKTLGVEEGTKEFFEAIDRRFFEAVRNFAHPGYPQQFPFSQLIEFDDLKGKKVLEVGCGAGGTAALFSLKGARITGIDISERAVQLTRKRFSLYGLGGDIFLGDAENMKFGDGEFDFVWAWGVIHHTAQTQRAVNEIYRVLKPGGEAKVMVYHKNSFRYWILGGLYYGVVKGKLLRMSLDEVNKSFTDGYIARHFTKRDAMRAFSSFRKVRVSVMDQGENLILFTKLNNLMARVISPDIWRRFNVSLMKRFGWFLFIEAEK</sequence>
<keyword evidence="1 3" id="KW-0808">Transferase</keyword>